<organism evidence="2 3">
    <name type="scientific">Mya arenaria</name>
    <name type="common">Soft-shell clam</name>
    <dbReference type="NCBI Taxonomy" id="6604"/>
    <lineage>
        <taxon>Eukaryota</taxon>
        <taxon>Metazoa</taxon>
        <taxon>Spiralia</taxon>
        <taxon>Lophotrochozoa</taxon>
        <taxon>Mollusca</taxon>
        <taxon>Bivalvia</taxon>
        <taxon>Autobranchia</taxon>
        <taxon>Heteroconchia</taxon>
        <taxon>Euheterodonta</taxon>
        <taxon>Imparidentia</taxon>
        <taxon>Neoheterodontei</taxon>
        <taxon>Myida</taxon>
        <taxon>Myoidea</taxon>
        <taxon>Myidae</taxon>
        <taxon>Mya</taxon>
    </lineage>
</organism>
<evidence type="ECO:0000256" key="1">
    <source>
        <dbReference type="SAM" id="MobiDB-lite"/>
    </source>
</evidence>
<gene>
    <name evidence="2" type="ORF">MAR_038443</name>
</gene>
<accession>A0ABY7FUD2</accession>
<feature type="compositionally biased region" description="Polar residues" evidence="1">
    <location>
        <begin position="10"/>
        <end position="21"/>
    </location>
</feature>
<dbReference type="Proteomes" id="UP001164746">
    <property type="component" value="Chromosome 13"/>
</dbReference>
<sequence length="164" mass="18378">MEHPRKPIGSSENLFNTSYQEQRTEAWRQSAATTASSNAHTPRQGTPPPQRPSSPDHKTRPSSGMAVTRANDWMAGGRDLYWESIQKRPRSGHIPGWKEGLPDNMRRPKSAVAARTLNRIPPSSCERSPRSQSTISGAHQNMTSIFEDDEFNVVNTEYTFPFGL</sequence>
<dbReference type="EMBL" id="CP111024">
    <property type="protein sequence ID" value="WAR24774.1"/>
    <property type="molecule type" value="Genomic_DNA"/>
</dbReference>
<reference evidence="2" key="1">
    <citation type="submission" date="2022-11" db="EMBL/GenBank/DDBJ databases">
        <title>Centuries of genome instability and evolution in soft-shell clam transmissible cancer (bioRxiv).</title>
        <authorList>
            <person name="Hart S.F.M."/>
            <person name="Yonemitsu M.A."/>
            <person name="Giersch R.M."/>
            <person name="Beal B.F."/>
            <person name="Arriagada G."/>
            <person name="Davis B.W."/>
            <person name="Ostrander E.A."/>
            <person name="Goff S.P."/>
            <person name="Metzger M.J."/>
        </authorList>
    </citation>
    <scope>NUCLEOTIDE SEQUENCE</scope>
    <source>
        <strain evidence="2">MELC-2E11</strain>
        <tissue evidence="2">Siphon/mantle</tissue>
    </source>
</reference>
<keyword evidence="3" id="KW-1185">Reference proteome</keyword>
<feature type="region of interest" description="Disordered" evidence="1">
    <location>
        <begin position="1"/>
        <end position="71"/>
    </location>
</feature>
<proteinExistence type="predicted"/>
<name>A0ABY7FUD2_MYAAR</name>
<protein>
    <submittedName>
        <fullName evidence="2">Uncharacterized protein</fullName>
    </submittedName>
</protein>
<evidence type="ECO:0000313" key="3">
    <source>
        <dbReference type="Proteomes" id="UP001164746"/>
    </source>
</evidence>
<feature type="compositionally biased region" description="Low complexity" evidence="1">
    <location>
        <begin position="30"/>
        <end position="44"/>
    </location>
</feature>
<evidence type="ECO:0000313" key="2">
    <source>
        <dbReference type="EMBL" id="WAR24774.1"/>
    </source>
</evidence>